<dbReference type="RefSeq" id="XP_007542546.1">
    <property type="nucleotide sequence ID" value="XM_007542484.2"/>
</dbReference>
<evidence type="ECO:0000256" key="3">
    <source>
        <dbReference type="ARBA" id="ARBA00008843"/>
    </source>
</evidence>
<dbReference type="Proteomes" id="UP000028760">
    <property type="component" value="Unassembled WGS sequence"/>
</dbReference>
<dbReference type="PANTHER" id="PTHR31609">
    <property type="entry name" value="YDJC DEACETYLASE FAMILY MEMBER"/>
    <property type="match status" value="1"/>
</dbReference>
<dbReference type="SUPFAM" id="SSF88713">
    <property type="entry name" value="Glycoside hydrolase/deacetylase"/>
    <property type="match status" value="1"/>
</dbReference>
<dbReference type="GO" id="GO:0005975">
    <property type="term" value="P:carbohydrate metabolic process"/>
    <property type="evidence" value="ECO:0007669"/>
    <property type="project" value="InterPro"/>
</dbReference>
<evidence type="ECO:0000256" key="6">
    <source>
        <dbReference type="ARBA" id="ARBA00022801"/>
    </source>
</evidence>
<dbReference type="EMBL" id="AYCK01023593">
    <property type="status" value="NOT_ANNOTATED_CDS"/>
    <property type="molecule type" value="Genomic_DNA"/>
</dbReference>
<name>A0A087X4T4_POEFO</name>
<evidence type="ECO:0000256" key="9">
    <source>
        <dbReference type="SAM" id="MobiDB-lite"/>
    </source>
</evidence>
<dbReference type="GO" id="GO:0019213">
    <property type="term" value="F:deacetylase activity"/>
    <property type="evidence" value="ECO:0007669"/>
    <property type="project" value="TreeGrafter"/>
</dbReference>
<dbReference type="KEGG" id="pfor:103130953"/>
<evidence type="ECO:0000256" key="1">
    <source>
        <dbReference type="ARBA" id="ARBA00001946"/>
    </source>
</evidence>
<organism evidence="10 11">
    <name type="scientific">Poecilia formosa</name>
    <name type="common">Amazon molly</name>
    <name type="synonym">Limia formosa</name>
    <dbReference type="NCBI Taxonomy" id="48698"/>
    <lineage>
        <taxon>Eukaryota</taxon>
        <taxon>Metazoa</taxon>
        <taxon>Chordata</taxon>
        <taxon>Craniata</taxon>
        <taxon>Vertebrata</taxon>
        <taxon>Euteleostomi</taxon>
        <taxon>Actinopterygii</taxon>
        <taxon>Neopterygii</taxon>
        <taxon>Teleostei</taxon>
        <taxon>Neoteleostei</taxon>
        <taxon>Acanthomorphata</taxon>
        <taxon>Ovalentaria</taxon>
        <taxon>Atherinomorphae</taxon>
        <taxon>Cyprinodontiformes</taxon>
        <taxon>Poeciliidae</taxon>
        <taxon>Poeciliinae</taxon>
        <taxon>Poecilia</taxon>
    </lineage>
</organism>
<comment type="cofactor">
    <cofactor evidence="1">
        <name>Mg(2+)</name>
        <dbReference type="ChEBI" id="CHEBI:18420"/>
    </cofactor>
</comment>
<evidence type="ECO:0000256" key="2">
    <source>
        <dbReference type="ARBA" id="ARBA00003451"/>
    </source>
</evidence>
<dbReference type="EMBL" id="AYCK01023594">
    <property type="status" value="NOT_ANNOTATED_CDS"/>
    <property type="molecule type" value="Genomic_DNA"/>
</dbReference>
<dbReference type="GeneID" id="103130953"/>
<evidence type="ECO:0000256" key="4">
    <source>
        <dbReference type="ARBA" id="ARBA00018477"/>
    </source>
</evidence>
<dbReference type="OMA" id="GLHNCDW"/>
<reference evidence="11" key="1">
    <citation type="submission" date="2013-10" db="EMBL/GenBank/DDBJ databases">
        <authorList>
            <person name="Schartl M."/>
            <person name="Warren W."/>
        </authorList>
    </citation>
    <scope>NUCLEOTIDE SEQUENCE [LARGE SCALE GENOMIC DNA]</scope>
    <source>
        <strain evidence="11">female</strain>
    </source>
</reference>
<dbReference type="EMBL" id="AYCK01023595">
    <property type="status" value="NOT_ANNOTATED_CDS"/>
    <property type="molecule type" value="Genomic_DNA"/>
</dbReference>
<dbReference type="InterPro" id="IPR011330">
    <property type="entry name" value="Glyco_hydro/deAcase_b/a-brl"/>
</dbReference>
<evidence type="ECO:0000256" key="5">
    <source>
        <dbReference type="ARBA" id="ARBA00022723"/>
    </source>
</evidence>
<keyword evidence="5" id="KW-0479">Metal-binding</keyword>
<dbReference type="Ensembl" id="ENSPFOT00000000789.1">
    <property type="protein sequence ID" value="ENSPFOP00000000787.2"/>
    <property type="gene ID" value="ENSPFOG00000000803.1"/>
</dbReference>
<dbReference type="CTD" id="150223"/>
<keyword evidence="7" id="KW-0460">Magnesium</keyword>
<dbReference type="Pfam" id="PF04794">
    <property type="entry name" value="YdjC"/>
    <property type="match status" value="1"/>
</dbReference>
<dbReference type="FunFam" id="3.20.20.370:FF:000006">
    <property type="entry name" value="YdjC chitooligosaccharide deacetylase homolog"/>
    <property type="match status" value="1"/>
</dbReference>
<keyword evidence="11" id="KW-1185">Reference proteome</keyword>
<proteinExistence type="inferred from homology"/>
<dbReference type="STRING" id="48698.ENSPFOP00000000787"/>
<dbReference type="eggNOG" id="ENOG502RYFJ">
    <property type="taxonomic scope" value="Eukaryota"/>
</dbReference>
<dbReference type="AlphaFoldDB" id="A0A087X4T4"/>
<dbReference type="OrthoDB" id="8908051at2759"/>
<dbReference type="InterPro" id="IPR006879">
    <property type="entry name" value="YdjC-like"/>
</dbReference>
<reference evidence="10" key="3">
    <citation type="submission" date="2025-09" db="UniProtKB">
        <authorList>
            <consortium name="Ensembl"/>
        </authorList>
    </citation>
    <scope>IDENTIFICATION</scope>
</reference>
<dbReference type="PANTHER" id="PTHR31609:SF1">
    <property type="entry name" value="CARBOHYDRATE DEACETYLASE"/>
    <property type="match status" value="1"/>
</dbReference>
<dbReference type="GO" id="GO:0046872">
    <property type="term" value="F:metal ion binding"/>
    <property type="evidence" value="ECO:0007669"/>
    <property type="project" value="UniProtKB-KW"/>
</dbReference>
<evidence type="ECO:0000313" key="11">
    <source>
        <dbReference type="Proteomes" id="UP000028760"/>
    </source>
</evidence>
<evidence type="ECO:0000256" key="8">
    <source>
        <dbReference type="ARBA" id="ARBA00023277"/>
    </source>
</evidence>
<protein>
    <recommendedName>
        <fullName evidence="4">Carbohydrate deacetylase</fullName>
    </recommendedName>
</protein>
<dbReference type="EMBL" id="AYCK01023596">
    <property type="status" value="NOT_ANNOTATED_CDS"/>
    <property type="molecule type" value="Genomic_DNA"/>
</dbReference>
<dbReference type="GeneTree" id="ENSGT00390000002575"/>
<comment type="similarity">
    <text evidence="3">Belongs to the YdjC deacetylase family.</text>
</comment>
<accession>A0A087X4T4</accession>
<dbReference type="RefSeq" id="XP_016521792.1">
    <property type="nucleotide sequence ID" value="XM_016666306.1"/>
</dbReference>
<feature type="region of interest" description="Disordered" evidence="9">
    <location>
        <begin position="262"/>
        <end position="282"/>
    </location>
</feature>
<sequence>MPLPRLLMVVTGDDFGYCPRRNQGIVDCFLAGGISNVSLLVNASAAKEAADLAGRHKIPIGLHANLSEGTPVYQHLQQISTLVNPQGFFHGKMGFRQALEKGQLSMNQVELELRAQVRRFIELTGHLPHHMDGHQHVHVLPDVREVFAQVLSDVRIPFTRVPIEPGLHNCPWVPAHLHTFYMEVEKDALDSIPVFKHYGIRWPDVYLGLSTMGQNMSVSSLQRALKQALGTRTSSTISRRAPDLHQPVITAELMVHPGYPSHPDEGGCGEGPDDFSQSTEREHELNMLRSPSVLELYCQEGVQLCGFRDL</sequence>
<reference evidence="10" key="2">
    <citation type="submission" date="2025-08" db="UniProtKB">
        <authorList>
            <consortium name="Ensembl"/>
        </authorList>
    </citation>
    <scope>IDENTIFICATION</scope>
</reference>
<evidence type="ECO:0000256" key="7">
    <source>
        <dbReference type="ARBA" id="ARBA00022842"/>
    </source>
</evidence>
<dbReference type="CDD" id="cd10806">
    <property type="entry name" value="YdjC_like_2"/>
    <property type="match status" value="1"/>
</dbReference>
<comment type="function">
    <text evidence="2">Probably catalyzes the deacetylation of acetylated carbohydrates an important step in the degradation of oligosaccharides.</text>
</comment>
<keyword evidence="8" id="KW-0119">Carbohydrate metabolism</keyword>
<dbReference type="Gene3D" id="3.20.20.370">
    <property type="entry name" value="Glycoside hydrolase/deacetylase"/>
    <property type="match status" value="1"/>
</dbReference>
<keyword evidence="6" id="KW-0378">Hydrolase</keyword>
<dbReference type="GO" id="GO:0016787">
    <property type="term" value="F:hydrolase activity"/>
    <property type="evidence" value="ECO:0007669"/>
    <property type="project" value="UniProtKB-KW"/>
</dbReference>
<evidence type="ECO:0000313" key="10">
    <source>
        <dbReference type="Ensembl" id="ENSPFOP00000000787.2"/>
    </source>
</evidence>